<evidence type="ECO:0000313" key="2">
    <source>
        <dbReference type="EMBL" id="KAF3947060.1"/>
    </source>
</evidence>
<feature type="compositionally biased region" description="Basic and acidic residues" evidence="1">
    <location>
        <begin position="27"/>
        <end position="44"/>
    </location>
</feature>
<gene>
    <name evidence="2" type="ORF">CMV_026753</name>
</gene>
<dbReference type="Proteomes" id="UP000737018">
    <property type="component" value="Unassembled WGS sequence"/>
</dbReference>
<proteinExistence type="predicted"/>
<protein>
    <submittedName>
        <fullName evidence="2">Uncharacterized protein</fullName>
    </submittedName>
</protein>
<dbReference type="OrthoDB" id="1751648at2759"/>
<sequence length="163" mass="19165">MASSDQDILRKMEEMMARMTTPIIERLHHLKDGQGKKKKVVQEHQDEDSIFDDDFEEKEVKINKEPRKKEKSKETKEMSQEIKKMKDILKRYIPNTSAPNYNASEYCKYHLNHSHSTDKYTHLRHDIEDLIQSGKIPKPPINLLNIKTNPLPNYNVVPPPTWG</sequence>
<keyword evidence="3" id="KW-1185">Reference proteome</keyword>
<reference evidence="2" key="1">
    <citation type="submission" date="2020-03" db="EMBL/GenBank/DDBJ databases">
        <title>Castanea mollissima Vanexum genome sequencing.</title>
        <authorList>
            <person name="Staton M."/>
        </authorList>
    </citation>
    <scope>NUCLEOTIDE SEQUENCE</scope>
    <source>
        <tissue evidence="2">Leaf</tissue>
    </source>
</reference>
<accession>A0A8J4QAL9</accession>
<evidence type="ECO:0000256" key="1">
    <source>
        <dbReference type="SAM" id="MobiDB-lite"/>
    </source>
</evidence>
<name>A0A8J4QAL9_9ROSI</name>
<comment type="caution">
    <text evidence="2">The sequence shown here is derived from an EMBL/GenBank/DDBJ whole genome shotgun (WGS) entry which is preliminary data.</text>
</comment>
<feature type="compositionally biased region" description="Acidic residues" evidence="1">
    <location>
        <begin position="45"/>
        <end position="57"/>
    </location>
</feature>
<feature type="compositionally biased region" description="Basic and acidic residues" evidence="1">
    <location>
        <begin position="58"/>
        <end position="81"/>
    </location>
</feature>
<dbReference type="AlphaFoldDB" id="A0A8J4QAL9"/>
<feature type="region of interest" description="Disordered" evidence="1">
    <location>
        <begin position="27"/>
        <end position="81"/>
    </location>
</feature>
<organism evidence="2 3">
    <name type="scientific">Castanea mollissima</name>
    <name type="common">Chinese chestnut</name>
    <dbReference type="NCBI Taxonomy" id="60419"/>
    <lineage>
        <taxon>Eukaryota</taxon>
        <taxon>Viridiplantae</taxon>
        <taxon>Streptophyta</taxon>
        <taxon>Embryophyta</taxon>
        <taxon>Tracheophyta</taxon>
        <taxon>Spermatophyta</taxon>
        <taxon>Magnoliopsida</taxon>
        <taxon>eudicotyledons</taxon>
        <taxon>Gunneridae</taxon>
        <taxon>Pentapetalae</taxon>
        <taxon>rosids</taxon>
        <taxon>fabids</taxon>
        <taxon>Fagales</taxon>
        <taxon>Fagaceae</taxon>
        <taxon>Castanea</taxon>
    </lineage>
</organism>
<dbReference type="EMBL" id="JRKL02008221">
    <property type="protein sequence ID" value="KAF3947060.1"/>
    <property type="molecule type" value="Genomic_DNA"/>
</dbReference>
<evidence type="ECO:0000313" key="3">
    <source>
        <dbReference type="Proteomes" id="UP000737018"/>
    </source>
</evidence>